<evidence type="ECO:0000256" key="1">
    <source>
        <dbReference type="SAM" id="SignalP"/>
    </source>
</evidence>
<feature type="chain" id="PRO_5019797655" evidence="1">
    <location>
        <begin position="18"/>
        <end position="100"/>
    </location>
</feature>
<reference evidence="2 3" key="1">
    <citation type="journal article" date="2019" name="J. Hered.">
        <title>An Improved Genome Assembly for Drosophila navojoa, the Basal Species in the mojavensis Cluster.</title>
        <authorList>
            <person name="Vanderlinde T."/>
            <person name="Dupim E.G."/>
            <person name="Nazario-Yepiz N.O."/>
            <person name="Carvalho A.B."/>
        </authorList>
    </citation>
    <scope>NUCLEOTIDE SEQUENCE [LARGE SCALE GENOMIC DNA]</scope>
    <source>
        <strain evidence="2">Navoj_Jal97</strain>
        <tissue evidence="2">Whole organism</tissue>
    </source>
</reference>
<feature type="signal peptide" evidence="1">
    <location>
        <begin position="1"/>
        <end position="17"/>
    </location>
</feature>
<evidence type="ECO:0000313" key="2">
    <source>
        <dbReference type="EMBL" id="TDG45589.1"/>
    </source>
</evidence>
<dbReference type="AlphaFoldDB" id="A0A484BA87"/>
<dbReference type="OMA" id="RFMTALW"/>
<organism evidence="2 3">
    <name type="scientific">Drosophila navojoa</name>
    <name type="common">Fruit fly</name>
    <dbReference type="NCBI Taxonomy" id="7232"/>
    <lineage>
        <taxon>Eukaryota</taxon>
        <taxon>Metazoa</taxon>
        <taxon>Ecdysozoa</taxon>
        <taxon>Arthropoda</taxon>
        <taxon>Hexapoda</taxon>
        <taxon>Insecta</taxon>
        <taxon>Pterygota</taxon>
        <taxon>Neoptera</taxon>
        <taxon>Endopterygota</taxon>
        <taxon>Diptera</taxon>
        <taxon>Brachycera</taxon>
        <taxon>Muscomorpha</taxon>
        <taxon>Ephydroidea</taxon>
        <taxon>Drosophilidae</taxon>
        <taxon>Drosophila</taxon>
    </lineage>
</organism>
<name>A0A484BA87_DRONA</name>
<evidence type="ECO:0000313" key="3">
    <source>
        <dbReference type="Proteomes" id="UP000295192"/>
    </source>
</evidence>
<keyword evidence="3" id="KW-1185">Reference proteome</keyword>
<keyword evidence="1" id="KW-0732">Signal</keyword>
<accession>A0A484BA87</accession>
<gene>
    <name evidence="2" type="ORF">AWZ03_007959</name>
</gene>
<dbReference type="Proteomes" id="UP000295192">
    <property type="component" value="Unassembled WGS sequence"/>
</dbReference>
<dbReference type="EMBL" id="LSRL02000074">
    <property type="protein sequence ID" value="TDG45589.1"/>
    <property type="molecule type" value="Genomic_DNA"/>
</dbReference>
<proteinExistence type="predicted"/>
<protein>
    <submittedName>
        <fullName evidence="2">Uncharacterized protein</fullName>
    </submittedName>
</protein>
<comment type="caution">
    <text evidence="2">The sequence shown here is derived from an EMBL/GenBank/DDBJ whole genome shotgun (WGS) entry which is preliminary data.</text>
</comment>
<sequence length="100" mass="11454">MSVKFWLIVTVLSVALAHTYVYTDLLRESSPGTMGKLDVSRFMTALWFSMGDALQHLRYQLKLHLEVGQRAAVQVRRGIAEFRQKRAELRARRSAESSSK</sequence>